<keyword evidence="2" id="KW-0808">Transferase</keyword>
<dbReference type="GO" id="GO:0008483">
    <property type="term" value="F:transaminase activity"/>
    <property type="evidence" value="ECO:0007669"/>
    <property type="project" value="UniProtKB-KW"/>
</dbReference>
<sequence length="375" mass="42378">MERLRPFSLERWFAQYEFTVDINLCASCASTINTGYLLNFGGDKAKEAYLSLSLDYIESNGGEELRCDIASQYCSVASEDVFVTTGASEAITILMLSEVNSGEEIVVQWPIYQSLYAIAESLGANIKRWCPSSQWQWDLKELERVLSAKVSMLIINSPHSPTGHCFMPEEMQEIANLAAKYNTRLVIDEVYRGISYDTDNNKPGADLSPGTVSIGDLTKPYGLGGLRVGWIASTERDLLRRCAQIRDYTTMCCAAPSEFLAGIALRNRERILFEKIMVSKRNIQAFAEMVERHSDIITWKRPLGGFTAFPFLKIDMDSEDFCRLLVEREDVLLLPGNVFGYPKNFRIGFGMDEETFNEGLKRLEVFLSFIREGQI</sequence>
<dbReference type="AlphaFoldDB" id="A0AAU0UNB8"/>
<dbReference type="EMBL" id="CP121694">
    <property type="protein sequence ID" value="WRO22047.1"/>
    <property type="molecule type" value="Genomic_DNA"/>
</dbReference>
<proteinExistence type="predicted"/>
<dbReference type="RefSeq" id="WP_366921468.1">
    <property type="nucleotide sequence ID" value="NZ_CP121694.1"/>
</dbReference>
<dbReference type="InterPro" id="IPR004839">
    <property type="entry name" value="Aminotransferase_I/II_large"/>
</dbReference>
<dbReference type="Gene3D" id="3.40.640.10">
    <property type="entry name" value="Type I PLP-dependent aspartate aminotransferase-like (Major domain)"/>
    <property type="match status" value="1"/>
</dbReference>
<keyword evidence="2" id="KW-0032">Aminotransferase</keyword>
<evidence type="ECO:0000313" key="3">
    <source>
        <dbReference type="Proteomes" id="UP001329915"/>
    </source>
</evidence>
<organism evidence="2 3">
    <name type="scientific">Metallumcola ferriviriculae</name>
    <dbReference type="NCBI Taxonomy" id="3039180"/>
    <lineage>
        <taxon>Bacteria</taxon>
        <taxon>Bacillati</taxon>
        <taxon>Bacillota</taxon>
        <taxon>Clostridia</taxon>
        <taxon>Neomoorellales</taxon>
        <taxon>Desulfitibacteraceae</taxon>
        <taxon>Metallumcola</taxon>
    </lineage>
</organism>
<dbReference type="CDD" id="cd00609">
    <property type="entry name" value="AAT_like"/>
    <property type="match status" value="1"/>
</dbReference>
<dbReference type="PANTHER" id="PTHR43510:SF1">
    <property type="entry name" value="AMINOTRANSFERASE FUNCTION, HYPOTHETICAL (EUROFUNG)"/>
    <property type="match status" value="1"/>
</dbReference>
<gene>
    <name evidence="2" type="ORF">MFMK1_001868</name>
</gene>
<dbReference type="GO" id="GO:0030170">
    <property type="term" value="F:pyridoxal phosphate binding"/>
    <property type="evidence" value="ECO:0007669"/>
    <property type="project" value="InterPro"/>
</dbReference>
<feature type="domain" description="Aminotransferase class I/classII large" evidence="1">
    <location>
        <begin position="56"/>
        <end position="363"/>
    </location>
</feature>
<dbReference type="Pfam" id="PF00155">
    <property type="entry name" value="Aminotran_1_2"/>
    <property type="match status" value="1"/>
</dbReference>
<dbReference type="InterPro" id="IPR015421">
    <property type="entry name" value="PyrdxlP-dep_Trfase_major"/>
</dbReference>
<dbReference type="InterPro" id="IPR015424">
    <property type="entry name" value="PyrdxlP-dep_Trfase"/>
</dbReference>
<accession>A0AAU0UNB8</accession>
<dbReference type="SUPFAM" id="SSF53383">
    <property type="entry name" value="PLP-dependent transferases"/>
    <property type="match status" value="1"/>
</dbReference>
<keyword evidence="3" id="KW-1185">Reference proteome</keyword>
<evidence type="ECO:0000313" key="2">
    <source>
        <dbReference type="EMBL" id="WRO22047.1"/>
    </source>
</evidence>
<evidence type="ECO:0000259" key="1">
    <source>
        <dbReference type="Pfam" id="PF00155"/>
    </source>
</evidence>
<reference evidence="2 3" key="1">
    <citation type="submission" date="2023-04" db="EMBL/GenBank/DDBJ databases">
        <authorList>
            <person name="Hsu D."/>
        </authorList>
    </citation>
    <scope>NUCLEOTIDE SEQUENCE [LARGE SCALE GENOMIC DNA]</scope>
    <source>
        <strain evidence="2 3">MK1</strain>
    </source>
</reference>
<dbReference type="InterPro" id="IPR015422">
    <property type="entry name" value="PyrdxlP-dep_Trfase_small"/>
</dbReference>
<name>A0AAU0UNB8_9FIRM</name>
<dbReference type="KEGG" id="dbc:MFMK1_001868"/>
<dbReference type="Proteomes" id="UP001329915">
    <property type="component" value="Chromosome"/>
</dbReference>
<dbReference type="Gene3D" id="3.90.1150.10">
    <property type="entry name" value="Aspartate Aminotransferase, domain 1"/>
    <property type="match status" value="1"/>
</dbReference>
<protein>
    <submittedName>
        <fullName evidence="2">Aminotransferase class I/II-fold pyridoxal phosphate-dependent enzyme</fullName>
    </submittedName>
</protein>
<dbReference type="PANTHER" id="PTHR43510">
    <property type="entry name" value="AMINOTRANSFERASE FUNCTION, HYPOTHETICAL (EUROFUNG)"/>
    <property type="match status" value="1"/>
</dbReference>